<comment type="caution">
    <text evidence="2">The sequence shown here is derived from an EMBL/GenBank/DDBJ whole genome shotgun (WGS) entry which is preliminary data.</text>
</comment>
<name>A0A934IAC8_9MICO</name>
<dbReference type="Proteomes" id="UP000602087">
    <property type="component" value="Unassembled WGS sequence"/>
</dbReference>
<organism evidence="2 3">
    <name type="scientific">Sanguibacter suaedae</name>
    <dbReference type="NCBI Taxonomy" id="2795737"/>
    <lineage>
        <taxon>Bacteria</taxon>
        <taxon>Bacillati</taxon>
        <taxon>Actinomycetota</taxon>
        <taxon>Actinomycetes</taxon>
        <taxon>Micrococcales</taxon>
        <taxon>Sanguibacteraceae</taxon>
        <taxon>Sanguibacter</taxon>
    </lineage>
</organism>
<evidence type="ECO:0000313" key="3">
    <source>
        <dbReference type="Proteomes" id="UP000602087"/>
    </source>
</evidence>
<gene>
    <name evidence="2" type="ORF">JAV76_13410</name>
</gene>
<feature type="region of interest" description="Disordered" evidence="1">
    <location>
        <begin position="23"/>
        <end position="49"/>
    </location>
</feature>
<proteinExistence type="predicted"/>
<dbReference type="EMBL" id="JAEINH010000013">
    <property type="protein sequence ID" value="MBI9116012.1"/>
    <property type="molecule type" value="Genomic_DNA"/>
</dbReference>
<feature type="compositionally biased region" description="Basic and acidic residues" evidence="1">
    <location>
        <begin position="35"/>
        <end position="44"/>
    </location>
</feature>
<accession>A0A934IAC8</accession>
<dbReference type="AlphaFoldDB" id="A0A934IAC8"/>
<evidence type="ECO:0000313" key="2">
    <source>
        <dbReference type="EMBL" id="MBI9116012.1"/>
    </source>
</evidence>
<protein>
    <submittedName>
        <fullName evidence="2">Uncharacterized protein</fullName>
    </submittedName>
</protein>
<reference evidence="2" key="1">
    <citation type="submission" date="2020-12" db="EMBL/GenBank/DDBJ databases">
        <title>Sanguibacter suaedae sp. nov., isolated from Suaeda aralocaspica.</title>
        <authorList>
            <person name="Ma Q."/>
        </authorList>
    </citation>
    <scope>NUCLEOTIDE SEQUENCE</scope>
    <source>
        <strain evidence="2">YZGR15</strain>
    </source>
</reference>
<dbReference type="RefSeq" id="WP_198734580.1">
    <property type="nucleotide sequence ID" value="NZ_JAEINH010000013.1"/>
</dbReference>
<evidence type="ECO:0000256" key="1">
    <source>
        <dbReference type="SAM" id="MobiDB-lite"/>
    </source>
</evidence>
<keyword evidence="3" id="KW-1185">Reference proteome</keyword>
<sequence length="72" mass="7755">MSTRKTWGMRLTEKLLPIFGPAQVGSTASPVRSANDAERERDATLRTGLRRVVGPDGRSYVVSADDDGHSPG</sequence>